<evidence type="ECO:0000313" key="2">
    <source>
        <dbReference type="Proteomes" id="UP001476798"/>
    </source>
</evidence>
<reference evidence="1 2" key="1">
    <citation type="submission" date="2021-06" db="EMBL/GenBank/DDBJ databases">
        <authorList>
            <person name="Palmer J.M."/>
        </authorList>
    </citation>
    <scope>NUCLEOTIDE SEQUENCE [LARGE SCALE GENOMIC DNA]</scope>
    <source>
        <strain evidence="1 2">GA_2019</strain>
        <tissue evidence="1">Muscle</tissue>
    </source>
</reference>
<evidence type="ECO:0000313" key="1">
    <source>
        <dbReference type="EMBL" id="MEQ2180747.1"/>
    </source>
</evidence>
<name>A0ABV0PBH8_9TELE</name>
<comment type="caution">
    <text evidence="1">The sequence shown here is derived from an EMBL/GenBank/DDBJ whole genome shotgun (WGS) entry which is preliminary data.</text>
</comment>
<organism evidence="1 2">
    <name type="scientific">Goodea atripinnis</name>
    <dbReference type="NCBI Taxonomy" id="208336"/>
    <lineage>
        <taxon>Eukaryota</taxon>
        <taxon>Metazoa</taxon>
        <taxon>Chordata</taxon>
        <taxon>Craniata</taxon>
        <taxon>Vertebrata</taxon>
        <taxon>Euteleostomi</taxon>
        <taxon>Actinopterygii</taxon>
        <taxon>Neopterygii</taxon>
        <taxon>Teleostei</taxon>
        <taxon>Neoteleostei</taxon>
        <taxon>Acanthomorphata</taxon>
        <taxon>Ovalentaria</taxon>
        <taxon>Atherinomorphae</taxon>
        <taxon>Cyprinodontiformes</taxon>
        <taxon>Goodeidae</taxon>
        <taxon>Goodea</taxon>
    </lineage>
</organism>
<proteinExistence type="predicted"/>
<keyword evidence="2" id="KW-1185">Reference proteome</keyword>
<dbReference type="EMBL" id="JAHRIO010070153">
    <property type="protein sequence ID" value="MEQ2180747.1"/>
    <property type="molecule type" value="Genomic_DNA"/>
</dbReference>
<accession>A0ABV0PBH8</accession>
<protein>
    <submittedName>
        <fullName evidence="1">Uncharacterized protein</fullName>
    </submittedName>
</protein>
<dbReference type="Proteomes" id="UP001476798">
    <property type="component" value="Unassembled WGS sequence"/>
</dbReference>
<gene>
    <name evidence="1" type="ORF">GOODEAATRI_004435</name>
</gene>
<sequence>MYCRAEITLYTFPHPSFSVYTLSVFATIKSFPQQDAVILFACWVGINKPVHKVCIHTNTFENSGCTVQVLFVGPRLIHISFIKVPADCHAPFNELWVLSSHSTINT</sequence>